<protein>
    <submittedName>
        <fullName evidence="3">CoA-transferase</fullName>
        <ecNumber evidence="3">2.8.3.-</ecNumber>
    </submittedName>
</protein>
<feature type="region of interest" description="Disordered" evidence="2">
    <location>
        <begin position="180"/>
        <end position="200"/>
    </location>
</feature>
<dbReference type="SUPFAM" id="SSF100950">
    <property type="entry name" value="NagB/RpiA/CoA transferase-like"/>
    <property type="match status" value="1"/>
</dbReference>
<name>A0ABU9DGL7_9BACL</name>
<dbReference type="EMBL" id="JBBPCC010000004">
    <property type="protein sequence ID" value="MEK8128019.1"/>
    <property type="molecule type" value="Genomic_DNA"/>
</dbReference>
<keyword evidence="3" id="KW-0808">Transferase</keyword>
<dbReference type="RefSeq" id="WP_341415079.1">
    <property type="nucleotide sequence ID" value="NZ_JBBPCC010000004.1"/>
</dbReference>
<proteinExistence type="inferred from homology"/>
<keyword evidence="4" id="KW-1185">Reference proteome</keyword>
<evidence type="ECO:0000256" key="2">
    <source>
        <dbReference type="SAM" id="MobiDB-lite"/>
    </source>
</evidence>
<accession>A0ABU9DGL7</accession>
<sequence length="308" mass="32684">MTNPQTDSGAQAYSAEEWLICLLARQLKDGEVIGVGNQSPIPAAAALLAKALHAPGATAYILGQPEWPFEGTKEFFDYMQRGGIDVFFLSGAQIDAYGSVNLHVIGDYERPKVRLPGGAGSGVVSYVCRRILLFKTDHGLKGFPERLDFVSAAGEAAPSVFRQGQVEGVFTPLGVLRLGDRDSERPRAATDAGGGGGQQAEPYSAMRRLRLAAVAPGVTPAEVQAQTGFDLGLGTPGSLLSGEWGGSVDRPDSVASPDLAASSAQRTTVPWPIEQLEPPTGLELHTLRTRVRTELGRIYPIFAKRSLG</sequence>
<evidence type="ECO:0000313" key="3">
    <source>
        <dbReference type="EMBL" id="MEK8128019.1"/>
    </source>
</evidence>
<reference evidence="3 4" key="1">
    <citation type="submission" date="2024-04" db="EMBL/GenBank/DDBJ databases">
        <title>draft genome sequnece of Paenibacillus filicis.</title>
        <authorList>
            <person name="Kim D.-U."/>
        </authorList>
    </citation>
    <scope>NUCLEOTIDE SEQUENCE [LARGE SCALE GENOMIC DNA]</scope>
    <source>
        <strain evidence="3 4">KACC14197</strain>
    </source>
</reference>
<dbReference type="EC" id="2.8.3.-" evidence="3"/>
<dbReference type="InterPro" id="IPR004165">
    <property type="entry name" value="CoA_trans_fam_I"/>
</dbReference>
<dbReference type="Proteomes" id="UP001469365">
    <property type="component" value="Unassembled WGS sequence"/>
</dbReference>
<comment type="caution">
    <text evidence="3">The sequence shown here is derived from an EMBL/GenBank/DDBJ whole genome shotgun (WGS) entry which is preliminary data.</text>
</comment>
<organism evidence="3 4">
    <name type="scientific">Paenibacillus filicis</name>
    <dbReference type="NCBI Taxonomy" id="669464"/>
    <lineage>
        <taxon>Bacteria</taxon>
        <taxon>Bacillati</taxon>
        <taxon>Bacillota</taxon>
        <taxon>Bacilli</taxon>
        <taxon>Bacillales</taxon>
        <taxon>Paenibacillaceae</taxon>
        <taxon>Paenibacillus</taxon>
    </lineage>
</organism>
<feature type="region of interest" description="Disordered" evidence="2">
    <location>
        <begin position="243"/>
        <end position="266"/>
    </location>
</feature>
<evidence type="ECO:0000256" key="1">
    <source>
        <dbReference type="ARBA" id="ARBA00007047"/>
    </source>
</evidence>
<dbReference type="Gene3D" id="3.40.1080.10">
    <property type="entry name" value="Glutaconate Coenzyme A-transferase"/>
    <property type="match status" value="1"/>
</dbReference>
<gene>
    <name evidence="3" type="ORF">WMW72_08910</name>
</gene>
<dbReference type="PANTHER" id="PTHR43293">
    <property type="entry name" value="ACETATE COA-TRANSFERASE YDIF"/>
    <property type="match status" value="1"/>
</dbReference>
<dbReference type="Pfam" id="PF01144">
    <property type="entry name" value="CoA_trans"/>
    <property type="match status" value="1"/>
</dbReference>
<comment type="similarity">
    <text evidence="1">Belongs to the 3-oxoacid CoA-transferase subunit B family.</text>
</comment>
<dbReference type="PANTHER" id="PTHR43293:SF3">
    <property type="entry name" value="CHOLESTEROL RING-CLEAVING HYDROLASE IPDB SUBUNIT"/>
    <property type="match status" value="1"/>
</dbReference>
<dbReference type="GO" id="GO:0016740">
    <property type="term" value="F:transferase activity"/>
    <property type="evidence" value="ECO:0007669"/>
    <property type="project" value="UniProtKB-KW"/>
</dbReference>
<dbReference type="InterPro" id="IPR037171">
    <property type="entry name" value="NagB/RpiA_transferase-like"/>
</dbReference>
<evidence type="ECO:0000313" key="4">
    <source>
        <dbReference type="Proteomes" id="UP001469365"/>
    </source>
</evidence>